<dbReference type="GeneID" id="56058476"/>
<dbReference type="KEGG" id="ncl:C5F47_00655"/>
<reference evidence="10 11" key="1">
    <citation type="submission" date="2018-02" db="EMBL/GenBank/DDBJ databases">
        <title>Complete genome of Nitrosopumilus cobalaminigenes HCA1.</title>
        <authorList>
            <person name="Qin W."/>
            <person name="Zheng Y."/>
            <person name="Stahl D.A."/>
        </authorList>
    </citation>
    <scope>NUCLEOTIDE SEQUENCE [LARGE SCALE GENOMIC DNA]</scope>
    <source>
        <strain evidence="10 11">HCA1</strain>
    </source>
</reference>
<dbReference type="PIRSF" id="PIRSF500136">
    <property type="entry name" value="UDP_ManNAc_DH"/>
    <property type="match status" value="1"/>
</dbReference>
<keyword evidence="4" id="KW-0560">Oxidoreductase</keyword>
<dbReference type="AlphaFoldDB" id="A0A7D5LZN9"/>
<dbReference type="GO" id="GO:0000271">
    <property type="term" value="P:polysaccharide biosynthetic process"/>
    <property type="evidence" value="ECO:0007669"/>
    <property type="project" value="InterPro"/>
</dbReference>
<dbReference type="EMBL" id="CP026993">
    <property type="protein sequence ID" value="QLH02195.1"/>
    <property type="molecule type" value="Genomic_DNA"/>
</dbReference>
<dbReference type="InterPro" id="IPR008927">
    <property type="entry name" value="6-PGluconate_DH-like_C_sf"/>
</dbReference>
<dbReference type="OrthoDB" id="372050at2157"/>
<dbReference type="PANTHER" id="PTHR43491">
    <property type="entry name" value="UDP-N-ACETYL-D-MANNOSAMINE DEHYDROGENASE"/>
    <property type="match status" value="1"/>
</dbReference>
<evidence type="ECO:0000256" key="3">
    <source>
        <dbReference type="ARBA" id="ARBA00016796"/>
    </source>
</evidence>
<gene>
    <name evidence="10" type="ORF">C5F47_00655</name>
</gene>
<comment type="catalytic activity">
    <reaction evidence="7">
        <text>UDP-N-acetyl-alpha-D-mannosamine + 2 NAD(+) + H2O = UDP-N-acetyl-alpha-D-mannosaminouronate + 2 NADH + 3 H(+)</text>
        <dbReference type="Rhea" id="RHEA:25780"/>
        <dbReference type="ChEBI" id="CHEBI:15377"/>
        <dbReference type="ChEBI" id="CHEBI:15378"/>
        <dbReference type="ChEBI" id="CHEBI:57540"/>
        <dbReference type="ChEBI" id="CHEBI:57945"/>
        <dbReference type="ChEBI" id="CHEBI:68623"/>
        <dbReference type="ChEBI" id="CHEBI:70731"/>
        <dbReference type="EC" id="1.1.1.336"/>
    </reaction>
</comment>
<evidence type="ECO:0000256" key="4">
    <source>
        <dbReference type="ARBA" id="ARBA00023002"/>
    </source>
</evidence>
<proteinExistence type="inferred from homology"/>
<dbReference type="InterPro" id="IPR014026">
    <property type="entry name" value="UDP-Glc/GDP-Man_DH_dimer"/>
</dbReference>
<dbReference type="InterPro" id="IPR001732">
    <property type="entry name" value="UDP-Glc/GDP-Man_DH_N"/>
</dbReference>
<dbReference type="SUPFAM" id="SSF52413">
    <property type="entry name" value="UDP-glucose/GDP-mannose dehydrogenase C-terminal domain"/>
    <property type="match status" value="1"/>
</dbReference>
<dbReference type="SMART" id="SM00984">
    <property type="entry name" value="UDPG_MGDP_dh_C"/>
    <property type="match status" value="1"/>
</dbReference>
<keyword evidence="11" id="KW-1185">Reference proteome</keyword>
<dbReference type="NCBIfam" id="TIGR03026">
    <property type="entry name" value="NDP-sugDHase"/>
    <property type="match status" value="1"/>
</dbReference>
<dbReference type="GO" id="GO:0051287">
    <property type="term" value="F:NAD binding"/>
    <property type="evidence" value="ECO:0007669"/>
    <property type="project" value="InterPro"/>
</dbReference>
<dbReference type="SUPFAM" id="SSF51735">
    <property type="entry name" value="NAD(P)-binding Rossmann-fold domains"/>
    <property type="match status" value="1"/>
</dbReference>
<protein>
    <recommendedName>
        <fullName evidence="3">UDP-N-acetyl-D-mannosamine dehydrogenase</fullName>
        <ecNumber evidence="2">1.1.1.336</ecNumber>
    </recommendedName>
    <alternativeName>
        <fullName evidence="6">UDP-ManNAc 6-dehydrogenase</fullName>
    </alternativeName>
</protein>
<feature type="domain" description="UDP-glucose/GDP-mannose dehydrogenase C-terminal" evidence="9">
    <location>
        <begin position="343"/>
        <end position="441"/>
    </location>
</feature>
<dbReference type="InterPro" id="IPR028359">
    <property type="entry name" value="UDP_ManNAc/GlcNAc_DH"/>
</dbReference>
<organism evidence="10 11">
    <name type="scientific">Nitrosopumilus cobalaminigenes</name>
    <dbReference type="NCBI Taxonomy" id="1470066"/>
    <lineage>
        <taxon>Archaea</taxon>
        <taxon>Nitrososphaerota</taxon>
        <taxon>Nitrososphaeria</taxon>
        <taxon>Nitrosopumilales</taxon>
        <taxon>Nitrosopumilaceae</taxon>
        <taxon>Nitrosopumilus</taxon>
    </lineage>
</organism>
<accession>A0A7D5LZN9</accession>
<evidence type="ECO:0000313" key="11">
    <source>
        <dbReference type="Proteomes" id="UP000509771"/>
    </source>
</evidence>
<dbReference type="InterPro" id="IPR017476">
    <property type="entry name" value="UDP-Glc/GDP-Man"/>
</dbReference>
<comment type="similarity">
    <text evidence="1 8">Belongs to the UDP-glucose/GDP-mannose dehydrogenase family.</text>
</comment>
<dbReference type="PIRSF" id="PIRSF000124">
    <property type="entry name" value="UDPglc_GDPman_dh"/>
    <property type="match status" value="1"/>
</dbReference>
<dbReference type="GO" id="GO:0016628">
    <property type="term" value="F:oxidoreductase activity, acting on the CH-CH group of donors, NAD or NADP as acceptor"/>
    <property type="evidence" value="ECO:0007669"/>
    <property type="project" value="InterPro"/>
</dbReference>
<dbReference type="EC" id="1.1.1.336" evidence="2"/>
<dbReference type="Pfam" id="PF03721">
    <property type="entry name" value="UDPG_MGDP_dh_N"/>
    <property type="match status" value="1"/>
</dbReference>
<evidence type="ECO:0000256" key="2">
    <source>
        <dbReference type="ARBA" id="ARBA00012935"/>
    </source>
</evidence>
<evidence type="ECO:0000256" key="1">
    <source>
        <dbReference type="ARBA" id="ARBA00006601"/>
    </source>
</evidence>
<evidence type="ECO:0000256" key="6">
    <source>
        <dbReference type="ARBA" id="ARBA00030172"/>
    </source>
</evidence>
<dbReference type="PANTHER" id="PTHR43491:SF2">
    <property type="entry name" value="UDP-N-ACETYL-D-MANNOSAMINE DEHYDROGENASE"/>
    <property type="match status" value="1"/>
</dbReference>
<dbReference type="RefSeq" id="WP_179361024.1">
    <property type="nucleotide sequence ID" value="NZ_CP026993.1"/>
</dbReference>
<keyword evidence="5" id="KW-0520">NAD</keyword>
<dbReference type="InterPro" id="IPR036220">
    <property type="entry name" value="UDP-Glc/GDP-Man_DH_C_sf"/>
</dbReference>
<evidence type="ECO:0000256" key="7">
    <source>
        <dbReference type="ARBA" id="ARBA00049130"/>
    </source>
</evidence>
<dbReference type="Pfam" id="PF03720">
    <property type="entry name" value="UDPG_MGDP_dh_C"/>
    <property type="match status" value="1"/>
</dbReference>
<dbReference type="Proteomes" id="UP000509771">
    <property type="component" value="Chromosome"/>
</dbReference>
<sequence length="458" mass="50547">MNKKIFDRNIDDVKKSIKSAEISVCVIGIGRIGLPTALSFAKSGLLTTGLDINTSLVEKINSGDFPLKDEPKYDIIFDEVLKNKTFHATTQANEIIPKSDVILLSLPTPMNENNIPDYSALKSVANQLHSLMTPGTLVVVESTIEPGFLENELIPIIDGNDERLESGINYGIGVCPETANPGEIITDFEKLPRLVGGINKKSADIITEIYHHVFPVQLIPMPNCKTANAVKLTTNVFRDINIAFINELSILFEKLGIDTNTVLEAAKTKYNFQVHYPGAGVGGPCLPINSYQFLNSGKQFDDDLLTIIKASRKRNESMPHYVIDMINETLSQNGKLLKNCSLLIMGVSYKPNVKDIQLTPAEIIINKLKDQGAILKIYDPYFKSSTVFGIETENNLEDALHKVDAVILLTAHKEFLKIEPSFLKSTMKSPIVIDTRGVFDVSAAKEAGLIIRSLGRKF</sequence>
<evidence type="ECO:0000256" key="8">
    <source>
        <dbReference type="PIRNR" id="PIRNR000124"/>
    </source>
</evidence>
<dbReference type="InterPro" id="IPR014027">
    <property type="entry name" value="UDP-Glc/GDP-Man_DH_C"/>
</dbReference>
<dbReference type="Gene3D" id="3.40.50.720">
    <property type="entry name" value="NAD(P)-binding Rossmann-like Domain"/>
    <property type="match status" value="2"/>
</dbReference>
<evidence type="ECO:0000313" key="10">
    <source>
        <dbReference type="EMBL" id="QLH02195.1"/>
    </source>
</evidence>
<dbReference type="InterPro" id="IPR036291">
    <property type="entry name" value="NAD(P)-bd_dom_sf"/>
</dbReference>
<dbReference type="GO" id="GO:0089714">
    <property type="term" value="F:UDP-N-acetyl-D-mannosamine dehydrogenase activity"/>
    <property type="evidence" value="ECO:0007669"/>
    <property type="project" value="UniProtKB-EC"/>
</dbReference>
<dbReference type="SUPFAM" id="SSF48179">
    <property type="entry name" value="6-phosphogluconate dehydrogenase C-terminal domain-like"/>
    <property type="match status" value="1"/>
</dbReference>
<dbReference type="Pfam" id="PF00984">
    <property type="entry name" value="UDPG_MGDP_dh"/>
    <property type="match status" value="1"/>
</dbReference>
<evidence type="ECO:0000256" key="5">
    <source>
        <dbReference type="ARBA" id="ARBA00023027"/>
    </source>
</evidence>
<name>A0A7D5LZN9_9ARCH</name>
<evidence type="ECO:0000259" key="9">
    <source>
        <dbReference type="SMART" id="SM00984"/>
    </source>
</evidence>